<sequence length="549" mass="57460">MSSPAAPAPPPFPLSRLLLLAPRLTDLLRPGPSGELCLEPDDTSSSAAVLAKALHNSLWDPAGRLQKEGPGDTLKFIGYVEALTGFMSSSAIDPGAAELPLDEAADLTATLAAGGLVQVLPLGPDASLVLCYRDKAVAGSVMGAGAGGLLSDVSAFVRGRAGEDLGDLLGSVAEYVASGAAARRNEVARRRGKIDAERVWRVRNDSLRSRSVSSADGRTSDITIEEGEEEEGGGVEDQKESAEDREIRREARRKSMEQMDADIEELDGSMQELGKESPLPYVTAELKRRVPAIVSSLLATFFPSRALAPPGPLSPAVLDLPTIPPLSALLSLPSPLPSPISHLPLAYFHFSTFLYATFPLPRPSAALLLSSLPPPPSLGFFLAPQTLPRGGAVPPPSFPCPPFGAVRHFPKPAGDFTYFAYRIGGYTLLLLVPLPLPPAGLQETLRLLASTLDSSPPPPHSPGPRALPPGTGVRYSNSLDGNTAATEGCPTPLALSALAEHRSFYQRVGGVGGGRTVAGRGVGGRKLAVEVRGEGKGFIEREIGGGVFI</sequence>
<feature type="compositionally biased region" description="Basic and acidic residues" evidence="1">
    <location>
        <begin position="236"/>
        <end position="256"/>
    </location>
</feature>
<feature type="compositionally biased region" description="Acidic residues" evidence="1">
    <location>
        <begin position="223"/>
        <end position="234"/>
    </location>
</feature>
<evidence type="ECO:0000256" key="1">
    <source>
        <dbReference type="SAM" id="MobiDB-lite"/>
    </source>
</evidence>
<feature type="region of interest" description="Disordered" evidence="1">
    <location>
        <begin position="210"/>
        <end position="256"/>
    </location>
</feature>
<feature type="compositionally biased region" description="Polar residues" evidence="1">
    <location>
        <begin position="210"/>
        <end position="222"/>
    </location>
</feature>
<proteinExistence type="predicted"/>
<evidence type="ECO:0000313" key="2">
    <source>
        <dbReference type="EMBL" id="GMI19720.1"/>
    </source>
</evidence>
<organism evidence="2 3">
    <name type="scientific">Tetraparma gracilis</name>
    <dbReference type="NCBI Taxonomy" id="2962635"/>
    <lineage>
        <taxon>Eukaryota</taxon>
        <taxon>Sar</taxon>
        <taxon>Stramenopiles</taxon>
        <taxon>Ochrophyta</taxon>
        <taxon>Bolidophyceae</taxon>
        <taxon>Parmales</taxon>
        <taxon>Triparmaceae</taxon>
        <taxon>Tetraparma</taxon>
    </lineage>
</organism>
<accession>A0ABQ6M5E2</accession>
<protein>
    <recommendedName>
        <fullName evidence="4">CCZ1/INTU/HSP4 first Longin domain-containing protein</fullName>
    </recommendedName>
</protein>
<keyword evidence="3" id="KW-1185">Reference proteome</keyword>
<evidence type="ECO:0008006" key="4">
    <source>
        <dbReference type="Google" id="ProtNLM"/>
    </source>
</evidence>
<feature type="region of interest" description="Disordered" evidence="1">
    <location>
        <begin position="451"/>
        <end position="482"/>
    </location>
</feature>
<comment type="caution">
    <text evidence="2">The sequence shown here is derived from an EMBL/GenBank/DDBJ whole genome shotgun (WGS) entry which is preliminary data.</text>
</comment>
<gene>
    <name evidence="2" type="ORF">TeGR_g10160</name>
</gene>
<feature type="compositionally biased region" description="Pro residues" evidence="1">
    <location>
        <begin position="455"/>
        <end position="467"/>
    </location>
</feature>
<evidence type="ECO:0000313" key="3">
    <source>
        <dbReference type="Proteomes" id="UP001165060"/>
    </source>
</evidence>
<name>A0ABQ6M5E2_9STRA</name>
<dbReference type="EMBL" id="BRYB01005045">
    <property type="protein sequence ID" value="GMI19720.1"/>
    <property type="molecule type" value="Genomic_DNA"/>
</dbReference>
<dbReference type="Proteomes" id="UP001165060">
    <property type="component" value="Unassembled WGS sequence"/>
</dbReference>
<reference evidence="2 3" key="1">
    <citation type="journal article" date="2023" name="Commun. Biol.">
        <title>Genome analysis of Parmales, the sister group of diatoms, reveals the evolutionary specialization of diatoms from phago-mixotrophs to photoautotrophs.</title>
        <authorList>
            <person name="Ban H."/>
            <person name="Sato S."/>
            <person name="Yoshikawa S."/>
            <person name="Yamada K."/>
            <person name="Nakamura Y."/>
            <person name="Ichinomiya M."/>
            <person name="Sato N."/>
            <person name="Blanc-Mathieu R."/>
            <person name="Endo H."/>
            <person name="Kuwata A."/>
            <person name="Ogata H."/>
        </authorList>
    </citation>
    <scope>NUCLEOTIDE SEQUENCE [LARGE SCALE GENOMIC DNA]</scope>
</reference>